<dbReference type="InterPro" id="IPR013216">
    <property type="entry name" value="Methyltransf_11"/>
</dbReference>
<feature type="domain" description="Methyltransferase type 11" evidence="1">
    <location>
        <begin position="44"/>
        <end position="139"/>
    </location>
</feature>
<proteinExistence type="predicted"/>
<gene>
    <name evidence="2" type="ORF">GCM10010918_10780</name>
</gene>
<comment type="caution">
    <text evidence="2">The sequence shown here is derived from an EMBL/GenBank/DDBJ whole genome shotgun (WGS) entry which is preliminary data.</text>
</comment>
<dbReference type="CDD" id="cd02440">
    <property type="entry name" value="AdoMet_MTases"/>
    <property type="match status" value="1"/>
</dbReference>
<dbReference type="Pfam" id="PF08241">
    <property type="entry name" value="Methyltransf_11"/>
    <property type="match status" value="1"/>
</dbReference>
<accession>A0A917GX10</accession>
<evidence type="ECO:0000259" key="1">
    <source>
        <dbReference type="Pfam" id="PF08241"/>
    </source>
</evidence>
<sequence length="206" mass="23390">MNKSERFWDKTASQYDQMEQTDQDTYLQLIQRTSSHLNINDMLLDYGCGTGLIANEIASDVKTIHAIDISSNMIAIAEKKANERNLTNINYAHALIFDERFTKGSFDVILAFHVLHLLEDEHIVLQRINELLKPGALFISATPCVGEKKVLGRFLHFAGKIGVMPSIKSFKIPHLIDTIEKGNFSIVEADYLKKCSQEYFIVARKL</sequence>
<dbReference type="InterPro" id="IPR029063">
    <property type="entry name" value="SAM-dependent_MTases_sf"/>
</dbReference>
<evidence type="ECO:0000313" key="2">
    <source>
        <dbReference type="EMBL" id="GGG59436.1"/>
    </source>
</evidence>
<dbReference type="Gene3D" id="3.40.50.150">
    <property type="entry name" value="Vaccinia Virus protein VP39"/>
    <property type="match status" value="1"/>
</dbReference>
<dbReference type="PANTHER" id="PTHR43861">
    <property type="entry name" value="TRANS-ACONITATE 2-METHYLTRANSFERASE-RELATED"/>
    <property type="match status" value="1"/>
</dbReference>
<dbReference type="Proteomes" id="UP000600247">
    <property type="component" value="Unassembled WGS sequence"/>
</dbReference>
<name>A0A917GX10_9BACL</name>
<dbReference type="PANTHER" id="PTHR43861:SF6">
    <property type="entry name" value="METHYLTRANSFERASE TYPE 11"/>
    <property type="match status" value="1"/>
</dbReference>
<evidence type="ECO:0000313" key="3">
    <source>
        <dbReference type="Proteomes" id="UP000600247"/>
    </source>
</evidence>
<dbReference type="EMBL" id="BMHY01000001">
    <property type="protein sequence ID" value="GGG59436.1"/>
    <property type="molecule type" value="Genomic_DNA"/>
</dbReference>
<organism evidence="2 3">
    <name type="scientific">Paenibacillus radicis</name>
    <name type="common">ex Gao et al. 2016</name>
    <dbReference type="NCBI Taxonomy" id="1737354"/>
    <lineage>
        <taxon>Bacteria</taxon>
        <taxon>Bacillati</taxon>
        <taxon>Bacillota</taxon>
        <taxon>Bacilli</taxon>
        <taxon>Bacillales</taxon>
        <taxon>Paenibacillaceae</taxon>
        <taxon>Paenibacillus</taxon>
    </lineage>
</organism>
<dbReference type="AlphaFoldDB" id="A0A917GX10"/>
<dbReference type="RefSeq" id="WP_188887850.1">
    <property type="nucleotide sequence ID" value="NZ_BMHY01000001.1"/>
</dbReference>
<keyword evidence="3" id="KW-1185">Reference proteome</keyword>
<protein>
    <recommendedName>
        <fullName evidence="1">Methyltransferase type 11 domain-containing protein</fullName>
    </recommendedName>
</protein>
<dbReference type="GO" id="GO:0008757">
    <property type="term" value="F:S-adenosylmethionine-dependent methyltransferase activity"/>
    <property type="evidence" value="ECO:0007669"/>
    <property type="project" value="InterPro"/>
</dbReference>
<reference evidence="2 3" key="1">
    <citation type="journal article" date="2014" name="Int. J. Syst. Evol. Microbiol.">
        <title>Complete genome sequence of Corynebacterium casei LMG S-19264T (=DSM 44701T), isolated from a smear-ripened cheese.</title>
        <authorList>
            <consortium name="US DOE Joint Genome Institute (JGI-PGF)"/>
            <person name="Walter F."/>
            <person name="Albersmeier A."/>
            <person name="Kalinowski J."/>
            <person name="Ruckert C."/>
        </authorList>
    </citation>
    <scope>NUCLEOTIDE SEQUENCE [LARGE SCALE GENOMIC DNA]</scope>
    <source>
        <strain evidence="2 3">CGMCC 1.15286</strain>
    </source>
</reference>
<dbReference type="SUPFAM" id="SSF53335">
    <property type="entry name" value="S-adenosyl-L-methionine-dependent methyltransferases"/>
    <property type="match status" value="1"/>
</dbReference>